<accession>A0A0D2GZA1</accession>
<dbReference type="FunFam" id="3.40.50.300:FF:000269">
    <property type="entry name" value="ATP-dependent RNA helicase SUPV3L1, mitochondrial"/>
    <property type="match status" value="1"/>
</dbReference>
<keyword evidence="6" id="KW-0067">ATP-binding</keyword>
<evidence type="ECO:0000313" key="14">
    <source>
        <dbReference type="Proteomes" id="UP000053029"/>
    </source>
</evidence>
<dbReference type="InterPro" id="IPR044774">
    <property type="entry name" value="Suv3_DEXQc"/>
</dbReference>
<evidence type="ECO:0000256" key="6">
    <source>
        <dbReference type="ARBA" id="ARBA00022840"/>
    </source>
</evidence>
<evidence type="ECO:0000313" key="13">
    <source>
        <dbReference type="EMBL" id="KIW86378.1"/>
    </source>
</evidence>
<dbReference type="HOGENOM" id="CLU_010647_1_3_1"/>
<evidence type="ECO:0000256" key="7">
    <source>
        <dbReference type="ARBA" id="ARBA00022946"/>
    </source>
</evidence>
<dbReference type="Gene3D" id="3.40.50.300">
    <property type="entry name" value="P-loop containing nucleotide triphosphate hydrolases"/>
    <property type="match status" value="2"/>
</dbReference>
<evidence type="ECO:0000256" key="4">
    <source>
        <dbReference type="ARBA" id="ARBA00022801"/>
    </source>
</evidence>
<dbReference type="InterPro" id="IPR050699">
    <property type="entry name" value="RNA-DNA_Helicase"/>
</dbReference>
<name>A0A0D2GZA1_9EURO</name>
<reference evidence="13 14" key="1">
    <citation type="submission" date="2015-01" db="EMBL/GenBank/DDBJ databases">
        <title>The Genome Sequence of Fonsecaea pedrosoi CBS 271.37.</title>
        <authorList>
            <consortium name="The Broad Institute Genomics Platform"/>
            <person name="Cuomo C."/>
            <person name="de Hoog S."/>
            <person name="Gorbushina A."/>
            <person name="Stielow B."/>
            <person name="Teixiera M."/>
            <person name="Abouelleil A."/>
            <person name="Chapman S.B."/>
            <person name="Priest M."/>
            <person name="Young S.K."/>
            <person name="Wortman J."/>
            <person name="Nusbaum C."/>
            <person name="Birren B."/>
        </authorList>
    </citation>
    <scope>NUCLEOTIDE SEQUENCE [LARGE SCALE GENOMIC DNA]</scope>
    <source>
        <strain evidence="13 14">CBS 271.37</strain>
    </source>
</reference>
<dbReference type="InterPro" id="IPR027417">
    <property type="entry name" value="P-loop_NTPase"/>
</dbReference>
<evidence type="ECO:0000256" key="9">
    <source>
        <dbReference type="ARBA" id="ARBA00047984"/>
    </source>
</evidence>
<dbReference type="FunFam" id="3.40.50.300:FF:001549">
    <property type="entry name" value="SUV3p ATP-dependent RNA helicase"/>
    <property type="match status" value="1"/>
</dbReference>
<dbReference type="PANTHER" id="PTHR12131">
    <property type="entry name" value="ATP-DEPENDENT RNA AND DNA HELICASE"/>
    <property type="match status" value="1"/>
</dbReference>
<evidence type="ECO:0000256" key="11">
    <source>
        <dbReference type="SAM" id="MobiDB-lite"/>
    </source>
</evidence>
<feature type="region of interest" description="Disordered" evidence="11">
    <location>
        <begin position="798"/>
        <end position="817"/>
    </location>
</feature>
<dbReference type="PROSITE" id="PS51194">
    <property type="entry name" value="HELICASE_CTER"/>
    <property type="match status" value="1"/>
</dbReference>
<dbReference type="Proteomes" id="UP000053029">
    <property type="component" value="Unassembled WGS sequence"/>
</dbReference>
<evidence type="ECO:0000256" key="5">
    <source>
        <dbReference type="ARBA" id="ARBA00022806"/>
    </source>
</evidence>
<keyword evidence="14" id="KW-1185">Reference proteome</keyword>
<dbReference type="Gene3D" id="1.20.272.40">
    <property type="match status" value="1"/>
</dbReference>
<dbReference type="Pfam" id="PF12513">
    <property type="entry name" value="SUV3_C"/>
    <property type="match status" value="1"/>
</dbReference>
<dbReference type="GO" id="GO:0045025">
    <property type="term" value="C:mitochondrial degradosome"/>
    <property type="evidence" value="ECO:0007669"/>
    <property type="project" value="TreeGrafter"/>
</dbReference>
<dbReference type="PANTHER" id="PTHR12131:SF1">
    <property type="entry name" value="ATP-DEPENDENT RNA HELICASE SUPV3L1, MITOCHONDRIAL-RELATED"/>
    <property type="match status" value="1"/>
</dbReference>
<dbReference type="Gene3D" id="1.20.58.1080">
    <property type="match status" value="1"/>
</dbReference>
<dbReference type="EMBL" id="KN846969">
    <property type="protein sequence ID" value="KIW86378.1"/>
    <property type="molecule type" value="Genomic_DNA"/>
</dbReference>
<dbReference type="GO" id="GO:0000965">
    <property type="term" value="P:mitochondrial RNA 3'-end processing"/>
    <property type="evidence" value="ECO:0007669"/>
    <property type="project" value="TreeGrafter"/>
</dbReference>
<evidence type="ECO:0000256" key="2">
    <source>
        <dbReference type="ARBA" id="ARBA00012552"/>
    </source>
</evidence>
<evidence type="ECO:0000256" key="3">
    <source>
        <dbReference type="ARBA" id="ARBA00022741"/>
    </source>
</evidence>
<feature type="region of interest" description="Disordered" evidence="11">
    <location>
        <begin position="93"/>
        <end position="130"/>
    </location>
</feature>
<protein>
    <recommendedName>
        <fullName evidence="10">ATP-dependent RNA helicase SUV3, mitochondrial</fullName>
        <ecNumber evidence="2">3.6.4.13</ecNumber>
    </recommendedName>
</protein>
<keyword evidence="7" id="KW-0809">Transit peptide</keyword>
<dbReference type="Pfam" id="PF00271">
    <property type="entry name" value="Helicase_C"/>
    <property type="match status" value="1"/>
</dbReference>
<organism evidence="13 14">
    <name type="scientific">Fonsecaea pedrosoi CBS 271.37</name>
    <dbReference type="NCBI Taxonomy" id="1442368"/>
    <lineage>
        <taxon>Eukaryota</taxon>
        <taxon>Fungi</taxon>
        <taxon>Dikarya</taxon>
        <taxon>Ascomycota</taxon>
        <taxon>Pezizomycotina</taxon>
        <taxon>Eurotiomycetes</taxon>
        <taxon>Chaetothyriomycetidae</taxon>
        <taxon>Chaetothyriales</taxon>
        <taxon>Herpotrichiellaceae</taxon>
        <taxon>Fonsecaea</taxon>
    </lineage>
</organism>
<keyword evidence="4" id="KW-0378">Hydrolase</keyword>
<dbReference type="GeneID" id="25301264"/>
<gene>
    <name evidence="13" type="ORF">Z517_01774</name>
</gene>
<keyword evidence="5" id="KW-0347">Helicase</keyword>
<sequence length="817" mass="91805">MSPTFFDDDDGERFLSYQFCIVAIRRGLRGRKNPIIVIYAVLLKCASDVPQICRGMYFPSTRRAQCLFCSFRAFFVPTPKRCPENLRNFSATARRTDRRHHKAAPTVRSVFSEPSRSRQPSRRSIPKTFQISPDASSNRVRVSLSKLKKELESTKVTAESEVTQLAALDPSGTYWPAFRQLLENTLTARGASETADFDGLLSDIGRAQLGDWQNELPRVLHFGFIDYVLFRRAQDAPQERSALDDLQFPIEWYTNARQVQRDVHLHIGPTNSGKTYNALKRLEESGDGFYAGPLRLLAHEVYSRFKAKGVPCDLITGDDVRLEDDPNTKLRASTVEMVDISARFEVAVIDEVQMMADQDRGWAWTRAFLGANAKEVHICGENRVLPLVRELTASTGDILHVHEYKRLNPLKVMTKSLRGDLKNLRKGDCIVVFSVVNIHALKKQIELDTGRRCAIVYGSLPPETRAQQAALFNDPNNDYDFLVASDAIGMGLNLSVKRIVFHSVSKFNGTSIVQLSTAQIKQIGGRAGRFRNAHQAMNNTPAASESNVGLVTTLNDEDLPLVRAAMESEAPPIKRAGMLPPAEAMEELEGRLPKGIPFEYILRRLCGKAATHERFRVCSIRDQSRISRVIEPVRGLTMTQRIMLTAAPATSASQAMDVVMRAFARCVAERRQVTIVDVPEVQLEVLEQPVSGDRAYLESLEDLHKSLVLYLWLSYRFLGIFKDREMAVYAKELAEDRINTCLLEFSANPDLRKRVLSYKKRMALPQIQTDETSTTEQESPSELPEEPDALPVDWIRGSSGVEFEDSPPLQSCNVAHG</sequence>
<dbReference type="VEuPathDB" id="FungiDB:Z517_01774"/>
<feature type="compositionally biased region" description="Polar residues" evidence="11">
    <location>
        <begin position="808"/>
        <end position="817"/>
    </location>
</feature>
<feature type="region of interest" description="Disordered" evidence="11">
    <location>
        <begin position="766"/>
        <end position="791"/>
    </location>
</feature>
<dbReference type="EC" id="3.6.4.13" evidence="2"/>
<feature type="domain" description="Helicase C-terminal" evidence="12">
    <location>
        <begin position="416"/>
        <end position="586"/>
    </location>
</feature>
<feature type="compositionally biased region" description="Low complexity" evidence="11">
    <location>
        <begin position="771"/>
        <end position="782"/>
    </location>
</feature>
<comment type="catalytic activity">
    <reaction evidence="9">
        <text>ATP + H2O = ADP + phosphate + H(+)</text>
        <dbReference type="Rhea" id="RHEA:13065"/>
        <dbReference type="ChEBI" id="CHEBI:15377"/>
        <dbReference type="ChEBI" id="CHEBI:15378"/>
        <dbReference type="ChEBI" id="CHEBI:30616"/>
        <dbReference type="ChEBI" id="CHEBI:43474"/>
        <dbReference type="ChEBI" id="CHEBI:456216"/>
        <dbReference type="EC" id="3.6.4.13"/>
    </reaction>
</comment>
<dbReference type="STRING" id="1442368.A0A0D2GZA1"/>
<keyword evidence="3" id="KW-0547">Nucleotide-binding</keyword>
<dbReference type="SMART" id="SM00490">
    <property type="entry name" value="HELICc"/>
    <property type="match status" value="1"/>
</dbReference>
<comment type="subcellular location">
    <subcellularLocation>
        <location evidence="1">Mitochondrion</location>
    </subcellularLocation>
</comment>
<evidence type="ECO:0000256" key="10">
    <source>
        <dbReference type="ARBA" id="ARBA00071444"/>
    </source>
</evidence>
<dbReference type="RefSeq" id="XP_013290186.1">
    <property type="nucleotide sequence ID" value="XM_013434732.1"/>
</dbReference>
<evidence type="ECO:0000259" key="12">
    <source>
        <dbReference type="PROSITE" id="PS51194"/>
    </source>
</evidence>
<dbReference type="GO" id="GO:0016787">
    <property type="term" value="F:hydrolase activity"/>
    <property type="evidence" value="ECO:0007669"/>
    <property type="project" value="UniProtKB-KW"/>
</dbReference>
<dbReference type="CDD" id="cd17913">
    <property type="entry name" value="DEXQc_Suv3"/>
    <property type="match status" value="1"/>
</dbReference>
<dbReference type="SUPFAM" id="SSF52540">
    <property type="entry name" value="P-loop containing nucleoside triphosphate hydrolases"/>
    <property type="match status" value="1"/>
</dbReference>
<evidence type="ECO:0000256" key="1">
    <source>
        <dbReference type="ARBA" id="ARBA00004173"/>
    </source>
</evidence>
<dbReference type="InterPro" id="IPR001650">
    <property type="entry name" value="Helicase_C-like"/>
</dbReference>
<dbReference type="InterPro" id="IPR055206">
    <property type="entry name" value="DEXQc_SUV3"/>
</dbReference>
<dbReference type="AlphaFoldDB" id="A0A0D2GZA1"/>
<dbReference type="InterPro" id="IPR022192">
    <property type="entry name" value="SUV3_C"/>
</dbReference>
<dbReference type="OrthoDB" id="6692397at2759"/>
<proteinExistence type="predicted"/>
<dbReference type="GO" id="GO:0003724">
    <property type="term" value="F:RNA helicase activity"/>
    <property type="evidence" value="ECO:0007669"/>
    <property type="project" value="UniProtKB-EC"/>
</dbReference>
<keyword evidence="8" id="KW-0496">Mitochondrion</keyword>
<dbReference type="CDD" id="cd18805">
    <property type="entry name" value="SF2_C_suv3"/>
    <property type="match status" value="1"/>
</dbReference>
<evidence type="ECO:0000256" key="8">
    <source>
        <dbReference type="ARBA" id="ARBA00023128"/>
    </source>
</evidence>
<dbReference type="GO" id="GO:0005524">
    <property type="term" value="F:ATP binding"/>
    <property type="evidence" value="ECO:0007669"/>
    <property type="project" value="UniProtKB-KW"/>
</dbReference>
<dbReference type="Pfam" id="PF22527">
    <property type="entry name" value="DEXQc_Suv3"/>
    <property type="match status" value="1"/>
</dbReference>